<dbReference type="Proteomes" id="UP000824017">
    <property type="component" value="Unassembled WGS sequence"/>
</dbReference>
<evidence type="ECO:0000256" key="2">
    <source>
        <dbReference type="ARBA" id="ARBA00010671"/>
    </source>
</evidence>
<dbReference type="InterPro" id="IPR015424">
    <property type="entry name" value="PyrdxlP-dep_Trfase"/>
</dbReference>
<comment type="similarity">
    <text evidence="2">Belongs to the Orn/Lys/Arg decarboxylase class-I family.</text>
</comment>
<keyword evidence="10" id="KW-0032">Aminotransferase</keyword>
<feature type="domain" description="Orn/Lys/Arg decarboxylases family 1 pyridoxal-P attachment site" evidence="8">
    <location>
        <begin position="4"/>
        <end position="325"/>
    </location>
</feature>
<comment type="caution">
    <text evidence="10">The sequence shown here is derived from an EMBL/GenBank/DDBJ whole genome shotgun (WGS) entry which is preliminary data.</text>
</comment>
<proteinExistence type="inferred from homology"/>
<reference evidence="10" key="2">
    <citation type="submission" date="2021-04" db="EMBL/GenBank/DDBJ databases">
        <authorList>
            <person name="Gilroy R."/>
        </authorList>
    </citation>
    <scope>NUCLEOTIDE SEQUENCE</scope>
    <source>
        <strain evidence="10">ChiGjej1B1-13045</strain>
    </source>
</reference>
<dbReference type="InterPro" id="IPR008286">
    <property type="entry name" value="Prn/Lys/Arg_de-COase_C"/>
</dbReference>
<dbReference type="SUPFAM" id="SSF53383">
    <property type="entry name" value="PLP-dependent transferases"/>
    <property type="match status" value="1"/>
</dbReference>
<dbReference type="GO" id="GO:0008483">
    <property type="term" value="F:transaminase activity"/>
    <property type="evidence" value="ECO:0007669"/>
    <property type="project" value="UniProtKB-KW"/>
</dbReference>
<keyword evidence="3" id="KW-0210">Decarboxylase</keyword>
<evidence type="ECO:0000256" key="6">
    <source>
        <dbReference type="SAM" id="Coils"/>
    </source>
</evidence>
<feature type="compositionally biased region" description="Polar residues" evidence="7">
    <location>
        <begin position="386"/>
        <end position="397"/>
    </location>
</feature>
<dbReference type="Gene3D" id="3.90.100.10">
    <property type="entry name" value="Orn/Lys/Arg decarboxylase, C-terminal domain"/>
    <property type="match status" value="1"/>
</dbReference>
<dbReference type="PANTHER" id="PTHR43277">
    <property type="entry name" value="ARGININE DECARBOXYLASE"/>
    <property type="match status" value="1"/>
</dbReference>
<keyword evidence="10" id="KW-0808">Transferase</keyword>
<evidence type="ECO:0000256" key="7">
    <source>
        <dbReference type="SAM" id="MobiDB-lite"/>
    </source>
</evidence>
<protein>
    <submittedName>
        <fullName evidence="10">Aminotransferase class V-fold PLP-dependent enzyme</fullName>
    </submittedName>
</protein>
<dbReference type="InterPro" id="IPR052357">
    <property type="entry name" value="Orn_Lys_Arg_decarboxylase-I"/>
</dbReference>
<dbReference type="InterPro" id="IPR000310">
    <property type="entry name" value="Orn/Lys/Arg_deCO2ase_major_dom"/>
</dbReference>
<feature type="region of interest" description="Disordered" evidence="7">
    <location>
        <begin position="381"/>
        <end position="412"/>
    </location>
</feature>
<dbReference type="Pfam" id="PF01276">
    <property type="entry name" value="OKR_DC_1"/>
    <property type="match status" value="1"/>
</dbReference>
<evidence type="ECO:0000256" key="5">
    <source>
        <dbReference type="ARBA" id="ARBA00023239"/>
    </source>
</evidence>
<gene>
    <name evidence="10" type="ORF">H9817_00700</name>
</gene>
<dbReference type="Pfam" id="PF03711">
    <property type="entry name" value="OKR_DC_1_C"/>
    <property type="match status" value="1"/>
</dbReference>
<reference evidence="10" key="1">
    <citation type="journal article" date="2021" name="PeerJ">
        <title>Extensive microbial diversity within the chicken gut microbiome revealed by metagenomics and culture.</title>
        <authorList>
            <person name="Gilroy R."/>
            <person name="Ravi A."/>
            <person name="Getino M."/>
            <person name="Pursley I."/>
            <person name="Horton D.L."/>
            <person name="Alikhan N.F."/>
            <person name="Baker D."/>
            <person name="Gharbi K."/>
            <person name="Hall N."/>
            <person name="Watson M."/>
            <person name="Adriaenssens E.M."/>
            <person name="Foster-Nyarko E."/>
            <person name="Jarju S."/>
            <person name="Secka A."/>
            <person name="Antonio M."/>
            <person name="Oren A."/>
            <person name="Chaudhuri R.R."/>
            <person name="La Ragione R."/>
            <person name="Hildebrand F."/>
            <person name="Pallen M.J."/>
        </authorList>
    </citation>
    <scope>NUCLEOTIDE SEQUENCE</scope>
    <source>
        <strain evidence="10">ChiGjej1B1-13045</strain>
    </source>
</reference>
<evidence type="ECO:0000256" key="1">
    <source>
        <dbReference type="ARBA" id="ARBA00001933"/>
    </source>
</evidence>
<keyword evidence="4" id="KW-0663">Pyridoxal phosphate</keyword>
<evidence type="ECO:0000313" key="11">
    <source>
        <dbReference type="Proteomes" id="UP000824017"/>
    </source>
</evidence>
<dbReference type="PANTHER" id="PTHR43277:SF4">
    <property type="entry name" value="ARGININE DECARBOXYLASE"/>
    <property type="match status" value="1"/>
</dbReference>
<evidence type="ECO:0000256" key="3">
    <source>
        <dbReference type="ARBA" id="ARBA00022793"/>
    </source>
</evidence>
<comment type="cofactor">
    <cofactor evidence="1">
        <name>pyridoxal 5'-phosphate</name>
        <dbReference type="ChEBI" id="CHEBI:597326"/>
    </cofactor>
</comment>
<keyword evidence="5" id="KW-0456">Lyase</keyword>
<accession>A0A9D2IIR2</accession>
<organism evidence="10 11">
    <name type="scientific">Candidatus Mediterraneibacter stercorigallinarum</name>
    <dbReference type="NCBI Taxonomy" id="2838686"/>
    <lineage>
        <taxon>Bacteria</taxon>
        <taxon>Bacillati</taxon>
        <taxon>Bacillota</taxon>
        <taxon>Clostridia</taxon>
        <taxon>Lachnospirales</taxon>
        <taxon>Lachnospiraceae</taxon>
        <taxon>Mediterraneibacter</taxon>
    </lineage>
</organism>
<evidence type="ECO:0000259" key="9">
    <source>
        <dbReference type="Pfam" id="PF03711"/>
    </source>
</evidence>
<evidence type="ECO:0000313" key="10">
    <source>
        <dbReference type="EMBL" id="HIZ12436.1"/>
    </source>
</evidence>
<feature type="coiled-coil region" evidence="6">
    <location>
        <begin position="263"/>
        <end position="294"/>
    </location>
</feature>
<dbReference type="InterPro" id="IPR015421">
    <property type="entry name" value="PyrdxlP-dep_Trfase_major"/>
</dbReference>
<dbReference type="EMBL" id="DXCD01000022">
    <property type="protein sequence ID" value="HIZ12436.1"/>
    <property type="molecule type" value="Genomic_DNA"/>
</dbReference>
<evidence type="ECO:0000256" key="4">
    <source>
        <dbReference type="ARBA" id="ARBA00022898"/>
    </source>
</evidence>
<sequence length="513" mass="57163">MDYLYKKLKDYASSDYYGFHMPGHKRSSDLTGAELPYDIDITEIEGFDDLHHAGGILKQAQTRAASVYRAEETHYLINGSTVGILSAVLGCTRRGERILMARNCHRSVYNAVLLNELEPVYIYPELLDGTELNAQLSPEKTALLLEENPDIKVTVITSPTYDGVVSDVRSIADLVHARGGILILDEAHGAHFGFHPDFPENGNVQGADVVIHSLHKTLPALTQTALLHMNGTRVDRKRVRRYLHMLQSSSPSYVLMAGIDECVRALEERHKDIFERYTQLLRQTRKRLSKLQNLKLVDTEHYDISKIVISAADCVMKKGKEIKKFTGKDLYNVLNEKYLLQMEMAAASYMIAMTSPADTEEGMDRLVSALTEIDGKLAKADRDEGNNAQTYKRTVQGATAAAPESRSEEWTENKQIYMPAQAVRLKEEARVRMENDRNAAGSRGGNTEYVSLSGCAGRVALEYAYIYPPGIPLTVPGERISEGTADQMQKYEAAGLQIEGTELRGEIEVLTNG</sequence>
<keyword evidence="6" id="KW-0175">Coiled coil</keyword>
<evidence type="ECO:0000259" key="8">
    <source>
        <dbReference type="Pfam" id="PF01276"/>
    </source>
</evidence>
<dbReference type="GO" id="GO:0016831">
    <property type="term" value="F:carboxy-lyase activity"/>
    <property type="evidence" value="ECO:0007669"/>
    <property type="project" value="UniProtKB-KW"/>
</dbReference>
<dbReference type="AlphaFoldDB" id="A0A9D2IIR2"/>
<feature type="domain" description="Orn/Lys/Arg decarboxylase C-terminal" evidence="9">
    <location>
        <begin position="428"/>
        <end position="486"/>
    </location>
</feature>
<name>A0A9D2IIR2_9FIRM</name>
<dbReference type="Gene3D" id="3.40.640.10">
    <property type="entry name" value="Type I PLP-dependent aspartate aminotransferase-like (Major domain)"/>
    <property type="match status" value="1"/>
</dbReference>